<evidence type="ECO:0000256" key="4">
    <source>
        <dbReference type="ARBA" id="ARBA00022475"/>
    </source>
</evidence>
<dbReference type="PANTHER" id="PTHR21716:SF53">
    <property type="entry name" value="PERMEASE PERM-RELATED"/>
    <property type="match status" value="1"/>
</dbReference>
<feature type="transmembrane region" description="Helical" evidence="8">
    <location>
        <begin position="82"/>
        <end position="102"/>
    </location>
</feature>
<evidence type="ECO:0000256" key="2">
    <source>
        <dbReference type="ARBA" id="ARBA00009773"/>
    </source>
</evidence>
<evidence type="ECO:0000256" key="6">
    <source>
        <dbReference type="ARBA" id="ARBA00022989"/>
    </source>
</evidence>
<comment type="subcellular location">
    <subcellularLocation>
        <location evidence="1">Cell membrane</location>
        <topology evidence="1">Multi-pass membrane protein</topology>
    </subcellularLocation>
</comment>
<feature type="transmembrane region" description="Helical" evidence="8">
    <location>
        <begin position="190"/>
        <end position="216"/>
    </location>
</feature>
<keyword evidence="3" id="KW-0813">Transport</keyword>
<keyword evidence="6 8" id="KW-1133">Transmembrane helix</keyword>
<dbReference type="EMBL" id="JAUQYP010000001">
    <property type="protein sequence ID" value="MDO8106146.1"/>
    <property type="molecule type" value="Genomic_DNA"/>
</dbReference>
<keyword evidence="5 8" id="KW-0812">Transmembrane</keyword>
<keyword evidence="4" id="KW-1003">Cell membrane</keyword>
<reference evidence="9 10" key="1">
    <citation type="submission" date="2023-07" db="EMBL/GenBank/DDBJ databases">
        <title>Description of novel actinomycetes strains, isolated from tidal flat sediment.</title>
        <authorList>
            <person name="Lu C."/>
        </authorList>
    </citation>
    <scope>NUCLEOTIDE SEQUENCE [LARGE SCALE GENOMIC DNA]</scope>
    <source>
        <strain evidence="9 10">SYSU T00b441</strain>
    </source>
</reference>
<dbReference type="RefSeq" id="WP_304599836.1">
    <property type="nucleotide sequence ID" value="NZ_JAUQYP010000001.1"/>
</dbReference>
<dbReference type="Pfam" id="PF01594">
    <property type="entry name" value="AI-2E_transport"/>
    <property type="match status" value="1"/>
</dbReference>
<comment type="caution">
    <text evidence="9">The sequence shown here is derived from an EMBL/GenBank/DDBJ whole genome shotgun (WGS) entry which is preliminary data.</text>
</comment>
<proteinExistence type="inferred from homology"/>
<gene>
    <name evidence="9" type="ORF">Q6348_02915</name>
</gene>
<name>A0ABT9D6X7_9CELL</name>
<evidence type="ECO:0000313" key="9">
    <source>
        <dbReference type="EMBL" id="MDO8106146.1"/>
    </source>
</evidence>
<feature type="transmembrane region" description="Helical" evidence="8">
    <location>
        <begin position="114"/>
        <end position="137"/>
    </location>
</feature>
<dbReference type="PANTHER" id="PTHR21716">
    <property type="entry name" value="TRANSMEMBRANE PROTEIN"/>
    <property type="match status" value="1"/>
</dbReference>
<feature type="transmembrane region" description="Helical" evidence="8">
    <location>
        <begin position="312"/>
        <end position="332"/>
    </location>
</feature>
<keyword evidence="7 8" id="KW-0472">Membrane</keyword>
<evidence type="ECO:0000256" key="5">
    <source>
        <dbReference type="ARBA" id="ARBA00022692"/>
    </source>
</evidence>
<evidence type="ECO:0000256" key="3">
    <source>
        <dbReference type="ARBA" id="ARBA00022448"/>
    </source>
</evidence>
<evidence type="ECO:0000256" key="1">
    <source>
        <dbReference type="ARBA" id="ARBA00004651"/>
    </source>
</evidence>
<feature type="transmembrane region" description="Helical" evidence="8">
    <location>
        <begin position="352"/>
        <end position="383"/>
    </location>
</feature>
<comment type="similarity">
    <text evidence="2">Belongs to the autoinducer-2 exporter (AI-2E) (TC 2.A.86) family.</text>
</comment>
<organism evidence="9 10">
    <name type="scientific">Actinotalea lenta</name>
    <dbReference type="NCBI Taxonomy" id="3064654"/>
    <lineage>
        <taxon>Bacteria</taxon>
        <taxon>Bacillati</taxon>
        <taxon>Actinomycetota</taxon>
        <taxon>Actinomycetes</taxon>
        <taxon>Micrococcales</taxon>
        <taxon>Cellulomonadaceae</taxon>
        <taxon>Actinotalea</taxon>
    </lineage>
</organism>
<sequence length="421" mass="44013">MADQVSDAPHPEPDGAVVQPRADAPFVPSGASPAPPDGVTRPLVIDQAALDRLVWRVLWKVVAVGLLTAAGLLVAYQARHLLALLVVSAFFALAIIPGVAALQRRFGWRRGAAVGVIYLTGVLGAGLMVAVLIPAIVRFGQALGDSAGGWVAQLNTLGSELLGVPILDPQTGAVLGDAARAALVTWGDDVLGMVSSGIGLAFDLLTIASFTFYIAADYPRLERALMSRMPPARQQRLGWISDISIDQTGGYFYSRLLLMLVNGTLALAVMLMLGLPLVFALPMAVFMGFFSEFIPVIGTFIGAAIPIVVTLAVRGVGAALVLLVWVTVYQQIENLVLSPRLSARTMELNGAVAFGSALAGGAIAGPMGAFMALPVAAMVTAVVKNSGRTYQVVYRLKHDLEGEPPPVAVREDGSAGAEVET</sequence>
<keyword evidence="10" id="KW-1185">Reference proteome</keyword>
<dbReference type="InterPro" id="IPR002549">
    <property type="entry name" value="AI-2E-like"/>
</dbReference>
<accession>A0ABT9D6X7</accession>
<feature type="transmembrane region" description="Helical" evidence="8">
    <location>
        <begin position="256"/>
        <end position="279"/>
    </location>
</feature>
<evidence type="ECO:0000256" key="7">
    <source>
        <dbReference type="ARBA" id="ARBA00023136"/>
    </source>
</evidence>
<feature type="transmembrane region" description="Helical" evidence="8">
    <location>
        <begin position="57"/>
        <end position="76"/>
    </location>
</feature>
<feature type="transmembrane region" description="Helical" evidence="8">
    <location>
        <begin position="285"/>
        <end position="305"/>
    </location>
</feature>
<protein>
    <submittedName>
        <fullName evidence="9">AI-2E family transporter</fullName>
    </submittedName>
</protein>
<evidence type="ECO:0000313" key="10">
    <source>
        <dbReference type="Proteomes" id="UP001232536"/>
    </source>
</evidence>
<evidence type="ECO:0000256" key="8">
    <source>
        <dbReference type="SAM" id="Phobius"/>
    </source>
</evidence>
<dbReference type="Proteomes" id="UP001232536">
    <property type="component" value="Unassembled WGS sequence"/>
</dbReference>